<gene>
    <name evidence="2" type="ORF">GMARGA_LOCUS35665</name>
</gene>
<feature type="non-terminal residue" evidence="2">
    <location>
        <position position="1"/>
    </location>
</feature>
<dbReference type="EMBL" id="CAJVQB010067087">
    <property type="protein sequence ID" value="CAG8841852.1"/>
    <property type="molecule type" value="Genomic_DNA"/>
</dbReference>
<accession>A0ABN7WVH9</accession>
<protein>
    <submittedName>
        <fullName evidence="2">25086_t:CDS:1</fullName>
    </submittedName>
</protein>
<evidence type="ECO:0000313" key="3">
    <source>
        <dbReference type="Proteomes" id="UP000789901"/>
    </source>
</evidence>
<reference evidence="2 3" key="1">
    <citation type="submission" date="2021-06" db="EMBL/GenBank/DDBJ databases">
        <authorList>
            <person name="Kallberg Y."/>
            <person name="Tangrot J."/>
            <person name="Rosling A."/>
        </authorList>
    </citation>
    <scope>NUCLEOTIDE SEQUENCE [LARGE SCALE GENOMIC DNA]</scope>
    <source>
        <strain evidence="2 3">120-4 pot B 10/14</strain>
    </source>
</reference>
<evidence type="ECO:0000256" key="1">
    <source>
        <dbReference type="SAM" id="MobiDB-lite"/>
    </source>
</evidence>
<proteinExistence type="predicted"/>
<feature type="region of interest" description="Disordered" evidence="1">
    <location>
        <begin position="36"/>
        <end position="63"/>
    </location>
</feature>
<comment type="caution">
    <text evidence="2">The sequence shown here is derived from an EMBL/GenBank/DDBJ whole genome shotgun (WGS) entry which is preliminary data.</text>
</comment>
<name>A0ABN7WVH9_GIGMA</name>
<organism evidence="2 3">
    <name type="scientific">Gigaspora margarita</name>
    <dbReference type="NCBI Taxonomy" id="4874"/>
    <lineage>
        <taxon>Eukaryota</taxon>
        <taxon>Fungi</taxon>
        <taxon>Fungi incertae sedis</taxon>
        <taxon>Mucoromycota</taxon>
        <taxon>Glomeromycotina</taxon>
        <taxon>Glomeromycetes</taxon>
        <taxon>Diversisporales</taxon>
        <taxon>Gigasporaceae</taxon>
        <taxon>Gigaspora</taxon>
    </lineage>
</organism>
<dbReference type="Proteomes" id="UP000789901">
    <property type="component" value="Unassembled WGS sequence"/>
</dbReference>
<keyword evidence="3" id="KW-1185">Reference proteome</keyword>
<sequence>PLLQLLGQIYQFWSPYQQAIAYAQLEELLQSPPAVPKNPIISKSQGKPARAKNKSQKSTERDSFAFELAEKQSRQCSLY</sequence>
<evidence type="ECO:0000313" key="2">
    <source>
        <dbReference type="EMBL" id="CAG8841852.1"/>
    </source>
</evidence>